<reference evidence="2 3" key="1">
    <citation type="submission" date="2018-04" db="EMBL/GenBank/DDBJ databases">
        <title>Chitinophaga fuyangensis sp. nov., isolated from soil in a chemical factory.</title>
        <authorList>
            <person name="Chen K."/>
        </authorList>
    </citation>
    <scope>NUCLEOTIDE SEQUENCE [LARGE SCALE GENOMIC DNA]</scope>
    <source>
        <strain evidence="2 3">LY-1</strain>
    </source>
</reference>
<keyword evidence="1" id="KW-0812">Transmembrane</keyword>
<feature type="transmembrane region" description="Helical" evidence="1">
    <location>
        <begin position="317"/>
        <end position="339"/>
    </location>
</feature>
<protein>
    <submittedName>
        <fullName evidence="2">Uncharacterized protein</fullName>
    </submittedName>
</protein>
<evidence type="ECO:0000313" key="3">
    <source>
        <dbReference type="Proteomes" id="UP000244450"/>
    </source>
</evidence>
<feature type="transmembrane region" description="Helical" evidence="1">
    <location>
        <begin position="248"/>
        <end position="266"/>
    </location>
</feature>
<dbReference type="EMBL" id="QCYK01000002">
    <property type="protein sequence ID" value="PUZ26052.1"/>
    <property type="molecule type" value="Genomic_DNA"/>
</dbReference>
<feature type="transmembrane region" description="Helical" evidence="1">
    <location>
        <begin position="210"/>
        <end position="233"/>
    </location>
</feature>
<accession>A0A2T7BIH0</accession>
<feature type="transmembrane region" description="Helical" evidence="1">
    <location>
        <begin position="118"/>
        <end position="135"/>
    </location>
</feature>
<keyword evidence="1" id="KW-0472">Membrane</keyword>
<proteinExistence type="predicted"/>
<dbReference type="Proteomes" id="UP000244450">
    <property type="component" value="Unassembled WGS sequence"/>
</dbReference>
<feature type="transmembrane region" description="Helical" evidence="1">
    <location>
        <begin position="7"/>
        <end position="28"/>
    </location>
</feature>
<feature type="transmembrane region" description="Helical" evidence="1">
    <location>
        <begin position="351"/>
        <end position="369"/>
    </location>
</feature>
<sequence>MKRYSSASTLLLIMGAGSLLLISALTMWHHQPPLYDEPLFISNMPLFNRYGLSATFLREMDNQAPGPLYELMHYPLQAITHMQPPGLRMVNIVLLWCIILFLAIILKRQYNLGWEQALVPALSMMALPVVWPVAGMALTEIPPMCCAMLSVLLLQRALACEGRSWFLLLFTLLAGVALGLAIWGRSPFLVMVPAAGLLLWQQAQRRQRWIIVCLYVSVGLAMSVPVFLIWHGLMPPKQALVTAEGFKIWHGILAFAYGGLLTLIIAPRWFYFNRRIAWLLVATMLILTLLNITLLHYTDTPMTAVVKRIGSNVFVHIFSSLVPPLLATAALYFGVCSLLRTWEERHQPFTLFMLASGFLLLLSCAKITHLFSSRYVAQATPFLVLGMMGFDKISYGKCVRFAIGAGLGLVSLESYFSFH</sequence>
<dbReference type="AlphaFoldDB" id="A0A2T7BIH0"/>
<feature type="transmembrane region" description="Helical" evidence="1">
    <location>
        <begin position="165"/>
        <end position="182"/>
    </location>
</feature>
<comment type="caution">
    <text evidence="2">The sequence shown here is derived from an EMBL/GenBank/DDBJ whole genome shotgun (WGS) entry which is preliminary data.</text>
</comment>
<keyword evidence="3" id="KW-1185">Reference proteome</keyword>
<feature type="transmembrane region" description="Helical" evidence="1">
    <location>
        <begin position="89"/>
        <end position="106"/>
    </location>
</feature>
<organism evidence="2 3">
    <name type="scientific">Chitinophaga parva</name>
    <dbReference type="NCBI Taxonomy" id="2169414"/>
    <lineage>
        <taxon>Bacteria</taxon>
        <taxon>Pseudomonadati</taxon>
        <taxon>Bacteroidota</taxon>
        <taxon>Chitinophagia</taxon>
        <taxon>Chitinophagales</taxon>
        <taxon>Chitinophagaceae</taxon>
        <taxon>Chitinophaga</taxon>
    </lineage>
</organism>
<keyword evidence="1" id="KW-1133">Transmembrane helix</keyword>
<gene>
    <name evidence="2" type="ORF">DCC81_17575</name>
</gene>
<evidence type="ECO:0000313" key="2">
    <source>
        <dbReference type="EMBL" id="PUZ26052.1"/>
    </source>
</evidence>
<evidence type="ECO:0000256" key="1">
    <source>
        <dbReference type="SAM" id="Phobius"/>
    </source>
</evidence>
<name>A0A2T7BIH0_9BACT</name>
<feature type="transmembrane region" description="Helical" evidence="1">
    <location>
        <begin position="278"/>
        <end position="297"/>
    </location>
</feature>